<dbReference type="Pfam" id="PF25575">
    <property type="entry name" value="TPR_BSK1_C"/>
    <property type="match status" value="1"/>
</dbReference>
<gene>
    <name evidence="3" type="ORF">URODEC1_LOCUS6372</name>
</gene>
<dbReference type="Gene3D" id="1.25.40.10">
    <property type="entry name" value="Tetratricopeptide repeat domain"/>
    <property type="match status" value="1"/>
</dbReference>
<dbReference type="PRINTS" id="PR01415">
    <property type="entry name" value="ANKYRIN"/>
</dbReference>
<dbReference type="SUPFAM" id="SSF48403">
    <property type="entry name" value="Ankyrin repeat"/>
    <property type="match status" value="1"/>
</dbReference>
<organism evidence="3 4">
    <name type="scientific">Urochloa decumbens</name>
    <dbReference type="NCBI Taxonomy" id="240449"/>
    <lineage>
        <taxon>Eukaryota</taxon>
        <taxon>Viridiplantae</taxon>
        <taxon>Streptophyta</taxon>
        <taxon>Embryophyta</taxon>
        <taxon>Tracheophyta</taxon>
        <taxon>Spermatophyta</taxon>
        <taxon>Magnoliopsida</taxon>
        <taxon>Liliopsida</taxon>
        <taxon>Poales</taxon>
        <taxon>Poaceae</taxon>
        <taxon>PACMAD clade</taxon>
        <taxon>Panicoideae</taxon>
        <taxon>Panicodae</taxon>
        <taxon>Paniceae</taxon>
        <taxon>Melinidinae</taxon>
        <taxon>Urochloa</taxon>
    </lineage>
</organism>
<dbReference type="InterPro" id="IPR058209">
    <property type="entry name" value="TPR_BSK1_C"/>
</dbReference>
<dbReference type="InterPro" id="IPR002110">
    <property type="entry name" value="Ankyrin_rpt"/>
</dbReference>
<evidence type="ECO:0000313" key="4">
    <source>
        <dbReference type="Proteomes" id="UP001497457"/>
    </source>
</evidence>
<dbReference type="PANTHER" id="PTHR46224:SF10">
    <property type="entry name" value="OS01G0189100 PROTEIN"/>
    <property type="match status" value="1"/>
</dbReference>
<evidence type="ECO:0000256" key="1">
    <source>
        <dbReference type="PROSITE-ProRule" id="PRU00023"/>
    </source>
</evidence>
<feature type="repeat" description="ANK" evidence="1">
    <location>
        <begin position="97"/>
        <end position="129"/>
    </location>
</feature>
<sequence length="449" mass="49008">MKRLGVGIGNRAAVFSYTNKHGFGVLHCAAFQGHLEVCKYLVEELGGDPNIPAAATEGPSLTLQPFWKTGCCHMSAWHFTLGCMICAKCAFTFFSIAGLTPVMASAQSGDVFTVKYLLDHGGELMKSDEKGLTVLHHATLTGSCTVTKFLLSKGMSVDIDFGHGTPLFHAATVGQDKTLKILLDHHANPNFIFSGIGNPLMAALVNRSLKCMKLLIKAGADVNGKGTFTSPLLVATEQGGYTNFIQLLLKAGADPNIPDDLGRLPIELAALNDCTDEVEMLFPLTSPIPDLPNWSVDGVISHAKLKNEKPLDERQSNIRKAILKSQADMAFRRKEYDVASKIYDSLLDRAPDATLYSNRSLCKLLMGDGEGALSDAYQCRRMRPDWAKACYRQAAAHMLLKEYKQAHDALLDAQNLDPGNDERERATEGYGVDESQQRGMTIYLQHVLG</sequence>
<dbReference type="SMART" id="SM00028">
    <property type="entry name" value="TPR"/>
    <property type="match status" value="2"/>
</dbReference>
<dbReference type="Pfam" id="PF00023">
    <property type="entry name" value="Ank"/>
    <property type="match status" value="2"/>
</dbReference>
<dbReference type="InterPro" id="IPR011990">
    <property type="entry name" value="TPR-like_helical_dom_sf"/>
</dbReference>
<proteinExistence type="predicted"/>
<dbReference type="InterPro" id="IPR036770">
    <property type="entry name" value="Ankyrin_rpt-contain_sf"/>
</dbReference>
<evidence type="ECO:0000259" key="2">
    <source>
        <dbReference type="Pfam" id="PF25575"/>
    </source>
</evidence>
<dbReference type="SUPFAM" id="SSF48452">
    <property type="entry name" value="TPR-like"/>
    <property type="match status" value="1"/>
</dbReference>
<accession>A0ABC8VT95</accession>
<evidence type="ECO:0000313" key="3">
    <source>
        <dbReference type="EMBL" id="CAL4896000.1"/>
    </source>
</evidence>
<feature type="domain" description="Serine/threonine-protein kinase BSK1-like TPR repeats" evidence="2">
    <location>
        <begin position="314"/>
        <end position="394"/>
    </location>
</feature>
<feature type="repeat" description="ANK" evidence="1">
    <location>
        <begin position="130"/>
        <end position="162"/>
    </location>
</feature>
<dbReference type="Pfam" id="PF12796">
    <property type="entry name" value="Ank_2"/>
    <property type="match status" value="2"/>
</dbReference>
<keyword evidence="4" id="KW-1185">Reference proteome</keyword>
<feature type="repeat" description="ANK" evidence="1">
    <location>
        <begin position="227"/>
        <end position="260"/>
    </location>
</feature>
<dbReference type="Proteomes" id="UP001497457">
    <property type="component" value="Chromosome 10rd"/>
</dbReference>
<dbReference type="PROSITE" id="PS50297">
    <property type="entry name" value="ANK_REP_REGION"/>
    <property type="match status" value="2"/>
</dbReference>
<dbReference type="AlphaFoldDB" id="A0ABC8VT95"/>
<protein>
    <recommendedName>
        <fullName evidence="2">Serine/threonine-protein kinase BSK1-like TPR repeats domain-containing protein</fullName>
    </recommendedName>
</protein>
<dbReference type="InterPro" id="IPR019734">
    <property type="entry name" value="TPR_rpt"/>
</dbReference>
<dbReference type="PANTHER" id="PTHR46224">
    <property type="entry name" value="ANKYRIN REPEAT FAMILY PROTEIN"/>
    <property type="match status" value="1"/>
</dbReference>
<dbReference type="InterPro" id="IPR051616">
    <property type="entry name" value="Cul2-RING_E3_ligase_SR"/>
</dbReference>
<keyword evidence="1" id="KW-0040">ANK repeat</keyword>
<dbReference type="PROSITE" id="PS50088">
    <property type="entry name" value="ANK_REPEAT"/>
    <property type="match status" value="3"/>
</dbReference>
<dbReference type="Gene3D" id="1.25.40.20">
    <property type="entry name" value="Ankyrin repeat-containing domain"/>
    <property type="match status" value="2"/>
</dbReference>
<name>A0ABC8VT95_9POAL</name>
<reference evidence="4" key="1">
    <citation type="submission" date="2024-06" db="EMBL/GenBank/DDBJ databases">
        <authorList>
            <person name="Ryan C."/>
        </authorList>
    </citation>
    <scope>NUCLEOTIDE SEQUENCE [LARGE SCALE GENOMIC DNA]</scope>
</reference>
<dbReference type="SMART" id="SM00248">
    <property type="entry name" value="ANK"/>
    <property type="match status" value="6"/>
</dbReference>
<dbReference type="EMBL" id="OZ075120">
    <property type="protein sequence ID" value="CAL4896000.1"/>
    <property type="molecule type" value="Genomic_DNA"/>
</dbReference>
<reference evidence="3 4" key="2">
    <citation type="submission" date="2024-10" db="EMBL/GenBank/DDBJ databases">
        <authorList>
            <person name="Ryan C."/>
        </authorList>
    </citation>
    <scope>NUCLEOTIDE SEQUENCE [LARGE SCALE GENOMIC DNA]</scope>
</reference>